<dbReference type="InterPro" id="IPR024442">
    <property type="entry name" value="Transposase_Zn_ribbon"/>
</dbReference>
<organism evidence="2 3">
    <name type="scientific">Paraburkholderia aspalathi</name>
    <dbReference type="NCBI Taxonomy" id="1324617"/>
    <lineage>
        <taxon>Bacteria</taxon>
        <taxon>Pseudomonadati</taxon>
        <taxon>Pseudomonadota</taxon>
        <taxon>Betaproteobacteria</taxon>
        <taxon>Burkholderiales</taxon>
        <taxon>Burkholderiaceae</taxon>
        <taxon>Paraburkholderia</taxon>
    </lineage>
</organism>
<comment type="caution">
    <text evidence="2">The sequence shown here is derived from an EMBL/GenBank/DDBJ whole genome shotgun (WGS) entry which is preliminary data.</text>
</comment>
<feature type="domain" description="ISXO2-like transposase" evidence="1">
    <location>
        <begin position="138"/>
        <end position="271"/>
    </location>
</feature>
<dbReference type="InterPro" id="IPR024445">
    <property type="entry name" value="Tnp_ISXO2-like"/>
</dbReference>
<evidence type="ECO:0000313" key="3">
    <source>
        <dbReference type="Proteomes" id="UP000674425"/>
    </source>
</evidence>
<dbReference type="NCBIfam" id="NF033547">
    <property type="entry name" value="transpos_IS1595"/>
    <property type="match status" value="1"/>
</dbReference>
<sequence length="271" mass="30523">MPMNRIQFQAGLSMKEFQEQYGNEVRCEAALVGSRWPDGWVCPRCKGTRYASTYNGRRLWECLNQSCRYQCSSIVGTIFEKTKLPLTTWFLAIYLVTQSKNAISGLELKRQLGVSYKTVWLIKHKLLEIMWLREERRWLDERVEIDDAYLGGERSGGKVGRGAPGKTPFVAAVQTTDDGRPLFMRLSPVPGFTKAALEVWAASSLMPTACVVSDGLWCFDGVTQTAASHERHVTGGGRQAAQRPEFRWVNTMLGNLKTPLKGTYHAIDHAK</sequence>
<dbReference type="Pfam" id="PF12762">
    <property type="entry name" value="DDE_Tnp_IS1595"/>
    <property type="match status" value="1"/>
</dbReference>
<reference evidence="2 3" key="1">
    <citation type="submission" date="2021-02" db="EMBL/GenBank/DDBJ databases">
        <authorList>
            <person name="Vanwijnsberghe S."/>
        </authorList>
    </citation>
    <scope>NUCLEOTIDE SEQUENCE [LARGE SCALE GENOMIC DNA]</scope>
    <source>
        <strain evidence="2 3">R-69658</strain>
    </source>
</reference>
<evidence type="ECO:0000313" key="2">
    <source>
        <dbReference type="EMBL" id="CAE6869571.1"/>
    </source>
</evidence>
<dbReference type="Proteomes" id="UP000674425">
    <property type="component" value="Unassembled WGS sequence"/>
</dbReference>
<accession>A0ABM8T8I2</accession>
<gene>
    <name evidence="2" type="ORF">R69658_08066</name>
</gene>
<dbReference type="SMART" id="SM01126">
    <property type="entry name" value="DDE_Tnp_IS1595"/>
    <property type="match status" value="1"/>
</dbReference>
<protein>
    <submittedName>
        <fullName evidence="2">IS1595 family transposase ISBuba2</fullName>
    </submittedName>
</protein>
<dbReference type="Pfam" id="PF12760">
    <property type="entry name" value="Zn_ribbon_IS1595"/>
    <property type="match status" value="1"/>
</dbReference>
<name>A0ABM8T8I2_9BURK</name>
<proteinExistence type="predicted"/>
<keyword evidence="3" id="KW-1185">Reference proteome</keyword>
<dbReference type="EMBL" id="CAJNAU010000244">
    <property type="protein sequence ID" value="CAE6869571.1"/>
    <property type="molecule type" value="Genomic_DNA"/>
</dbReference>
<evidence type="ECO:0000259" key="1">
    <source>
        <dbReference type="SMART" id="SM01126"/>
    </source>
</evidence>